<dbReference type="Pfam" id="PF00326">
    <property type="entry name" value="Peptidase_S9"/>
    <property type="match status" value="1"/>
</dbReference>
<name>A0A0L0H5Z7_SPIPD</name>
<keyword evidence="11" id="KW-1185">Reference proteome</keyword>
<feature type="domain" description="Peptidase S9A N-terminal" evidence="9">
    <location>
        <begin position="41"/>
        <end position="471"/>
    </location>
</feature>
<dbReference type="GO" id="GO:0005829">
    <property type="term" value="C:cytosol"/>
    <property type="evidence" value="ECO:0007669"/>
    <property type="project" value="TreeGrafter"/>
</dbReference>
<feature type="signal peptide" evidence="7">
    <location>
        <begin position="1"/>
        <end position="26"/>
    </location>
</feature>
<evidence type="ECO:0000256" key="5">
    <source>
        <dbReference type="ARBA" id="ARBA00022825"/>
    </source>
</evidence>
<dbReference type="InterPro" id="IPR029058">
    <property type="entry name" value="AB_hydrolase_fold"/>
</dbReference>
<dbReference type="eggNOG" id="KOG2237">
    <property type="taxonomic scope" value="Eukaryota"/>
</dbReference>
<dbReference type="Proteomes" id="UP000053201">
    <property type="component" value="Unassembled WGS sequence"/>
</dbReference>
<comment type="catalytic activity">
    <reaction evidence="1">
        <text>Hydrolysis of Pro-|-Xaa &gt;&gt; Ala-|-Xaa in oligopeptides.</text>
        <dbReference type="EC" id="3.4.21.26"/>
    </reaction>
</comment>
<dbReference type="Gene3D" id="3.40.50.1820">
    <property type="entry name" value="alpha/beta hydrolase"/>
    <property type="match status" value="1"/>
</dbReference>
<dbReference type="PRINTS" id="PR00862">
    <property type="entry name" value="PROLIGOPTASE"/>
</dbReference>
<dbReference type="GO" id="GO:0004252">
    <property type="term" value="F:serine-type endopeptidase activity"/>
    <property type="evidence" value="ECO:0007669"/>
    <property type="project" value="UniProtKB-UniRule"/>
</dbReference>
<dbReference type="GO" id="GO:0006508">
    <property type="term" value="P:proteolysis"/>
    <property type="evidence" value="ECO:0007669"/>
    <property type="project" value="UniProtKB-KW"/>
</dbReference>
<dbReference type="GeneID" id="27691674"/>
<keyword evidence="5 6" id="KW-0720">Serine protease</keyword>
<evidence type="ECO:0000313" key="10">
    <source>
        <dbReference type="EMBL" id="KNC96128.1"/>
    </source>
</evidence>
<dbReference type="RefSeq" id="XP_016604168.1">
    <property type="nucleotide sequence ID" value="XM_016756667.1"/>
</dbReference>
<gene>
    <name evidence="10" type="ORF">SPPG_08515</name>
</gene>
<dbReference type="OMA" id="FCSANIR"/>
<protein>
    <recommendedName>
        <fullName evidence="6">Prolyl endopeptidase</fullName>
        <ecNumber evidence="6">3.4.21.-</ecNumber>
    </recommendedName>
</protein>
<keyword evidence="7" id="KW-0732">Signal</keyword>
<dbReference type="InterPro" id="IPR002470">
    <property type="entry name" value="Peptidase_S9A"/>
</dbReference>
<dbReference type="InterPro" id="IPR023302">
    <property type="entry name" value="Pept_S9A_N"/>
</dbReference>
<dbReference type="SUPFAM" id="SSF50993">
    <property type="entry name" value="Peptidase/esterase 'gauge' domain"/>
    <property type="match status" value="1"/>
</dbReference>
<proteinExistence type="inferred from homology"/>
<organism evidence="10 11">
    <name type="scientific">Spizellomyces punctatus (strain DAOM BR117)</name>
    <dbReference type="NCBI Taxonomy" id="645134"/>
    <lineage>
        <taxon>Eukaryota</taxon>
        <taxon>Fungi</taxon>
        <taxon>Fungi incertae sedis</taxon>
        <taxon>Chytridiomycota</taxon>
        <taxon>Chytridiomycota incertae sedis</taxon>
        <taxon>Chytridiomycetes</taxon>
        <taxon>Spizellomycetales</taxon>
        <taxon>Spizellomycetaceae</taxon>
        <taxon>Spizellomyces</taxon>
    </lineage>
</organism>
<dbReference type="GO" id="GO:0070012">
    <property type="term" value="F:oligopeptidase activity"/>
    <property type="evidence" value="ECO:0007669"/>
    <property type="project" value="TreeGrafter"/>
</dbReference>
<evidence type="ECO:0000256" key="6">
    <source>
        <dbReference type="RuleBase" id="RU368024"/>
    </source>
</evidence>
<evidence type="ECO:0000313" key="11">
    <source>
        <dbReference type="Proteomes" id="UP000053201"/>
    </source>
</evidence>
<accession>A0A0L0H5Z7</accession>
<evidence type="ECO:0000259" key="9">
    <source>
        <dbReference type="Pfam" id="PF02897"/>
    </source>
</evidence>
<feature type="chain" id="PRO_5005539856" description="Prolyl endopeptidase" evidence="7">
    <location>
        <begin position="27"/>
        <end position="751"/>
    </location>
</feature>
<keyword evidence="4 6" id="KW-0378">Hydrolase</keyword>
<reference evidence="10 11" key="1">
    <citation type="submission" date="2009-08" db="EMBL/GenBank/DDBJ databases">
        <title>The Genome Sequence of Spizellomyces punctatus strain DAOM BR117.</title>
        <authorList>
            <consortium name="The Broad Institute Genome Sequencing Platform"/>
            <person name="Russ C."/>
            <person name="Cuomo C."/>
            <person name="Shea T."/>
            <person name="Young S.K."/>
            <person name="Zeng Q."/>
            <person name="Koehrsen M."/>
            <person name="Haas B."/>
            <person name="Borodovsky M."/>
            <person name="Guigo R."/>
            <person name="Alvarado L."/>
            <person name="Berlin A."/>
            <person name="Bochicchio J."/>
            <person name="Borenstein D."/>
            <person name="Chapman S."/>
            <person name="Chen Z."/>
            <person name="Engels R."/>
            <person name="Freedman E."/>
            <person name="Gellesch M."/>
            <person name="Goldberg J."/>
            <person name="Griggs A."/>
            <person name="Gujja S."/>
            <person name="Heiman D."/>
            <person name="Hepburn T."/>
            <person name="Howarth C."/>
            <person name="Jen D."/>
            <person name="Larson L."/>
            <person name="Lewis B."/>
            <person name="Mehta T."/>
            <person name="Park D."/>
            <person name="Pearson M."/>
            <person name="Roberts A."/>
            <person name="Saif S."/>
            <person name="Shenoy N."/>
            <person name="Sisk P."/>
            <person name="Stolte C."/>
            <person name="Sykes S."/>
            <person name="Thomson T."/>
            <person name="Walk T."/>
            <person name="White J."/>
            <person name="Yandava C."/>
            <person name="Burger G."/>
            <person name="Gray M.W."/>
            <person name="Holland P.W.H."/>
            <person name="King N."/>
            <person name="Lang F.B.F."/>
            <person name="Roger A.J."/>
            <person name="Ruiz-Trillo I."/>
            <person name="Lander E."/>
            <person name="Nusbaum C."/>
        </authorList>
    </citation>
    <scope>NUCLEOTIDE SEQUENCE [LARGE SCALE GENOMIC DNA]</scope>
    <source>
        <strain evidence="10 11">DAOM BR117</strain>
    </source>
</reference>
<evidence type="ECO:0000256" key="4">
    <source>
        <dbReference type="ARBA" id="ARBA00022801"/>
    </source>
</evidence>
<dbReference type="PANTHER" id="PTHR42881:SF2">
    <property type="entry name" value="PROLYL ENDOPEPTIDASE"/>
    <property type="match status" value="1"/>
</dbReference>
<dbReference type="InParanoid" id="A0A0L0H5Z7"/>
<dbReference type="AlphaFoldDB" id="A0A0L0H5Z7"/>
<sequence length="751" mass="83944">MMVPTVSAAVLAAACALSIAGTAVFAAPPTYYPSPGGLAYPPARRMNLTENYFGTPVEDPYRWMEDPFSKETIKFASQQSDLSLKYLKSLPDRELFKKSFREINRFDRYGTPFKKGEYWYYLANPQGQNAQSILYRTKDLQNQKPEIFLDPNTLSPQGVDRVDSWSFSPDLLKFAYLVTKNETDYSWVGFVDVKSKKPFDTYLRYVIRSMDQYYFRWASDGTGVTYARYKAPKGLSWDDAGRNNDLFPYEYDLLFHKFGTSIETDTICEESVCPGAPSFAPERPQPQKFAVVDDGKGGKIRIALPLKKENVFTPWAPSVDTPEFDWGSTKQDAGPFDTTFVGTAGGMSYYRTDAGAPRGKVIAIPEAEGTELRAVDVVPQDKELVLDQSVQIADGALAVFYLDNVKHVVRVVKVTNGTSSTIYEFPQRNGAATDIKADTDLQTVTFKYETMIDPGTIYIYNLSTNNVTVFRKLQAPAAVAQVVFDQVFFNSKDGTRVPAFVVRPKNAQKNGRNPVWMYGYGGFQINVMPTFSAFAVALARHYGGIYALVNIRGGKEYGSPWYEGGSLFNKQNCFDDIISAGKFFVKEGWTREGLLSIHGGSNGGLLAGAVSLQAPGLIGVGLADYGVHETLRFTNFTFGPGWVNDYGRNFAGKEVLSALKWAPVYNVKPNVRYPAMLITTGDHDTRVSPLHSFKFAAHLQRVSHSVWGAKPVLLRIRELSGHNIFSLLRYMDTMTDKVTFWAQQLRVPYRP</sequence>
<evidence type="ECO:0000256" key="1">
    <source>
        <dbReference type="ARBA" id="ARBA00001070"/>
    </source>
</evidence>
<evidence type="ECO:0000256" key="3">
    <source>
        <dbReference type="ARBA" id="ARBA00022670"/>
    </source>
</evidence>
<dbReference type="PROSITE" id="PS00708">
    <property type="entry name" value="PRO_ENDOPEP_SER"/>
    <property type="match status" value="1"/>
</dbReference>
<dbReference type="Pfam" id="PF02897">
    <property type="entry name" value="Peptidase_S9_N"/>
    <property type="match status" value="1"/>
</dbReference>
<dbReference type="InterPro" id="IPR001375">
    <property type="entry name" value="Peptidase_S9_cat"/>
</dbReference>
<dbReference type="OrthoDB" id="248387at2759"/>
<dbReference type="PANTHER" id="PTHR42881">
    <property type="entry name" value="PROLYL ENDOPEPTIDASE"/>
    <property type="match status" value="1"/>
</dbReference>
<dbReference type="SUPFAM" id="SSF53474">
    <property type="entry name" value="alpha/beta-Hydrolases"/>
    <property type="match status" value="1"/>
</dbReference>
<dbReference type="VEuPathDB" id="FungiDB:SPPG_08515"/>
<dbReference type="InterPro" id="IPR002471">
    <property type="entry name" value="Pept_S9_AS"/>
</dbReference>
<evidence type="ECO:0000259" key="8">
    <source>
        <dbReference type="Pfam" id="PF00326"/>
    </source>
</evidence>
<dbReference type="EMBL" id="KQ257471">
    <property type="protein sequence ID" value="KNC96128.1"/>
    <property type="molecule type" value="Genomic_DNA"/>
</dbReference>
<dbReference type="EC" id="3.4.21.-" evidence="6"/>
<feature type="domain" description="Peptidase S9 prolyl oligopeptidase catalytic" evidence="8">
    <location>
        <begin position="530"/>
        <end position="745"/>
    </location>
</feature>
<evidence type="ECO:0000256" key="7">
    <source>
        <dbReference type="SAM" id="SignalP"/>
    </source>
</evidence>
<comment type="similarity">
    <text evidence="2 6">Belongs to the peptidase S9A family.</text>
</comment>
<dbReference type="Gene3D" id="2.130.10.120">
    <property type="entry name" value="Prolyl oligopeptidase, N-terminal domain"/>
    <property type="match status" value="1"/>
</dbReference>
<evidence type="ECO:0000256" key="2">
    <source>
        <dbReference type="ARBA" id="ARBA00005228"/>
    </source>
</evidence>
<keyword evidence="3 6" id="KW-0645">Protease</keyword>
<dbReference type="InterPro" id="IPR051167">
    <property type="entry name" value="Prolyl_oligopep/macrocyclase"/>
</dbReference>